<organism evidence="5 6">
    <name type="scientific">Acrobeloides nanus</name>
    <dbReference type="NCBI Taxonomy" id="290746"/>
    <lineage>
        <taxon>Eukaryota</taxon>
        <taxon>Metazoa</taxon>
        <taxon>Ecdysozoa</taxon>
        <taxon>Nematoda</taxon>
        <taxon>Chromadorea</taxon>
        <taxon>Rhabditida</taxon>
        <taxon>Tylenchina</taxon>
        <taxon>Cephalobomorpha</taxon>
        <taxon>Cephaloboidea</taxon>
        <taxon>Cephalobidae</taxon>
        <taxon>Acrobeloides</taxon>
    </lineage>
</organism>
<dbReference type="SMART" id="SM00673">
    <property type="entry name" value="CARP"/>
    <property type="match status" value="2"/>
</dbReference>
<name>A0A914EKR6_9BILA</name>
<dbReference type="InterPro" id="IPR036223">
    <property type="entry name" value="CAP_C_sf"/>
</dbReference>
<feature type="compositionally biased region" description="Basic and acidic residues" evidence="3">
    <location>
        <begin position="114"/>
        <end position="125"/>
    </location>
</feature>
<dbReference type="GO" id="GO:0005096">
    <property type="term" value="F:GTPase activator activity"/>
    <property type="evidence" value="ECO:0007669"/>
    <property type="project" value="InterPro"/>
</dbReference>
<dbReference type="WBParaSite" id="ACRNAN_scaffold863.g16072.t1">
    <property type="protein sequence ID" value="ACRNAN_scaffold863.g16072.t1"/>
    <property type="gene ID" value="ACRNAN_scaffold863.g16072"/>
</dbReference>
<evidence type="ECO:0000313" key="5">
    <source>
        <dbReference type="Proteomes" id="UP000887540"/>
    </source>
</evidence>
<keyword evidence="5" id="KW-1185">Reference proteome</keyword>
<dbReference type="InterPro" id="IPR016098">
    <property type="entry name" value="CAP/MinC_C"/>
</dbReference>
<evidence type="ECO:0000256" key="1">
    <source>
        <dbReference type="ARBA" id="ARBA00008848"/>
    </source>
</evidence>
<keyword evidence="2" id="KW-0547">Nucleotide-binding</keyword>
<dbReference type="PROSITE" id="PS51329">
    <property type="entry name" value="C_CAP_COFACTOR_C"/>
    <property type="match status" value="1"/>
</dbReference>
<feature type="compositionally biased region" description="Basic and acidic residues" evidence="3">
    <location>
        <begin position="95"/>
        <end position="104"/>
    </location>
</feature>
<dbReference type="InterPro" id="IPR039093">
    <property type="entry name" value="XRP2"/>
</dbReference>
<evidence type="ECO:0000259" key="4">
    <source>
        <dbReference type="PROSITE" id="PS51329"/>
    </source>
</evidence>
<dbReference type="PANTHER" id="PTHR15440:SF0">
    <property type="entry name" value="PROTEIN XRP2"/>
    <property type="match status" value="1"/>
</dbReference>
<evidence type="ECO:0000256" key="2">
    <source>
        <dbReference type="ARBA" id="ARBA00022741"/>
    </source>
</evidence>
<evidence type="ECO:0000256" key="3">
    <source>
        <dbReference type="SAM" id="MobiDB-lite"/>
    </source>
</evidence>
<feature type="domain" description="C-CAP/cofactor C-like" evidence="4">
    <location>
        <begin position="178"/>
        <end position="330"/>
    </location>
</feature>
<reference evidence="6" key="1">
    <citation type="submission" date="2022-11" db="UniProtKB">
        <authorList>
            <consortium name="WormBaseParasite"/>
        </authorList>
    </citation>
    <scope>IDENTIFICATION</scope>
</reference>
<dbReference type="PANTHER" id="PTHR15440">
    <property type="entry name" value="XRP2 PROTEIN"/>
    <property type="match status" value="1"/>
</dbReference>
<dbReference type="GO" id="GO:0005929">
    <property type="term" value="C:cilium"/>
    <property type="evidence" value="ECO:0007669"/>
    <property type="project" value="TreeGrafter"/>
</dbReference>
<evidence type="ECO:0000313" key="6">
    <source>
        <dbReference type="WBParaSite" id="ACRNAN_scaffold863.g16072.t1"/>
    </source>
</evidence>
<dbReference type="Gene3D" id="2.160.20.70">
    <property type="match status" value="1"/>
</dbReference>
<comment type="similarity">
    <text evidence="1">Belongs to the TBCC family.</text>
</comment>
<dbReference type="GO" id="GO:1990075">
    <property type="term" value="C:periciliary membrane compartment"/>
    <property type="evidence" value="ECO:0007669"/>
    <property type="project" value="TreeGrafter"/>
</dbReference>
<dbReference type="InterPro" id="IPR006599">
    <property type="entry name" value="CARP_motif"/>
</dbReference>
<dbReference type="GO" id="GO:0000166">
    <property type="term" value="F:nucleotide binding"/>
    <property type="evidence" value="ECO:0007669"/>
    <property type="project" value="UniProtKB-KW"/>
</dbReference>
<accession>A0A914EKR6</accession>
<dbReference type="Proteomes" id="UP000887540">
    <property type="component" value="Unplaced"/>
</dbReference>
<dbReference type="GO" id="GO:0006892">
    <property type="term" value="P:post-Golgi vesicle-mediated transport"/>
    <property type="evidence" value="ECO:0007669"/>
    <property type="project" value="TreeGrafter"/>
</dbReference>
<protein>
    <submittedName>
        <fullName evidence="6">C-CAP/cofactor C-like domain-containing protein</fullName>
    </submittedName>
</protein>
<feature type="region of interest" description="Disordered" evidence="3">
    <location>
        <begin position="95"/>
        <end position="125"/>
    </location>
</feature>
<proteinExistence type="inferred from homology"/>
<dbReference type="AlphaFoldDB" id="A0A914EKR6"/>
<sequence length="504" mass="57829">MATPSTSYDSISSKHYGNLSNHTESTLAIKIIEDFEESNRTQFNIPSTQASGSQEPPETVETFQLDDCFAEPLESYDKLDGRLYTFYEFLKAPESPREGRKESQLNEFDNIPLESDRNQDPQDTKNRINQNLHASQSLALRHREEYHESFIMTRFFCCFHVGEHRDEQYKVAEPCPEPQKYSWDKERPDPKNFMFTNLENEVRVKKDGDISGQQFIIENCKNCCLLVLDHSASVTVDDCTDCLIIIGPCKGSVFIRDCKSCLVYAICQQFRTRDCELGVFLFCSTAPIIEESTVEFFPLRLYYNKIGEHMNSAGLSPFTNLWSRVHDFTPNGRQPRFILYKEPTPGSLSDFQKSKISKIFGIEGLSFHEDESFLFVTEADRNPDPSMERVLVLFKMVENTSIEKFYAEAVLFLRDLTTKHHLKLLTTNDFVVQKGELQTILQSKSVKHSGRIITMEITGRDVRAILSSTAKQLSAKDVVEIVAADKTSKYKEKLYRLAEVQNSV</sequence>
<dbReference type="InterPro" id="IPR012945">
    <property type="entry name" value="Tubulin-bd_cofactor_C_dom"/>
</dbReference>
<dbReference type="InterPro" id="IPR017901">
    <property type="entry name" value="C-CAP_CF_C-like"/>
</dbReference>
<dbReference type="SUPFAM" id="SSF69340">
    <property type="entry name" value="C-terminal domain of adenylylcyclase associated protein"/>
    <property type="match status" value="1"/>
</dbReference>
<dbReference type="Pfam" id="PF07986">
    <property type="entry name" value="TBCC"/>
    <property type="match status" value="1"/>
</dbReference>